<dbReference type="Gene3D" id="3.40.50.10490">
    <property type="entry name" value="Glucose-6-phosphate isomerase like protein, domain 1"/>
    <property type="match status" value="2"/>
</dbReference>
<dbReference type="PANTHER" id="PTHR32502">
    <property type="entry name" value="N-ACETYLGALACTOSAMINE PERMEASE II COMPONENT-RELATED"/>
    <property type="match status" value="1"/>
</dbReference>
<protein>
    <submittedName>
        <fullName evidence="2">Tagatose-6-phosphate ketose</fullName>
    </submittedName>
</protein>
<dbReference type="PANTHER" id="PTHR32502:SF3">
    <property type="entry name" value="D-GALACTOSAMINE-6-PHOSPHATE DEAMINASE AGAS-RELATED"/>
    <property type="match status" value="1"/>
</dbReference>
<dbReference type="SUPFAM" id="SSF53697">
    <property type="entry name" value="SIS domain"/>
    <property type="match status" value="1"/>
</dbReference>
<gene>
    <name evidence="2" type="primary">agaS</name>
    <name evidence="2" type="ORF">ikelab_11010</name>
</gene>
<evidence type="ECO:0000313" key="2">
    <source>
        <dbReference type="EMBL" id="GFO51826.1"/>
    </source>
</evidence>
<dbReference type="InterPro" id="IPR050303">
    <property type="entry name" value="GatZ_KbaZ_carbometab"/>
</dbReference>
<organism evidence="2 3">
    <name type="scientific">Lactococcus garvieae</name>
    <dbReference type="NCBI Taxonomy" id="1363"/>
    <lineage>
        <taxon>Bacteria</taxon>
        <taxon>Bacillati</taxon>
        <taxon>Bacillota</taxon>
        <taxon>Bacilli</taxon>
        <taxon>Lactobacillales</taxon>
        <taxon>Streptococcaceae</taxon>
        <taxon>Lactococcus</taxon>
    </lineage>
</organism>
<accession>A0A6L2ZVL6</accession>
<proteinExistence type="predicted"/>
<dbReference type="GO" id="GO:1901135">
    <property type="term" value="P:carbohydrate derivative metabolic process"/>
    <property type="evidence" value="ECO:0007669"/>
    <property type="project" value="InterPro"/>
</dbReference>
<dbReference type="Proteomes" id="UP000504756">
    <property type="component" value="Unassembled WGS sequence"/>
</dbReference>
<dbReference type="EMBL" id="BLXU01000006">
    <property type="protein sequence ID" value="GFO51826.1"/>
    <property type="molecule type" value="Genomic_DNA"/>
</dbReference>
<dbReference type="AlphaFoldDB" id="A0A6L2ZVL6"/>
<dbReference type="InterPro" id="IPR035464">
    <property type="entry name" value="SIS_AgaS"/>
</dbReference>
<dbReference type="CDD" id="cd05010">
    <property type="entry name" value="SIS_AgaS_like"/>
    <property type="match status" value="1"/>
</dbReference>
<evidence type="ECO:0000313" key="3">
    <source>
        <dbReference type="Proteomes" id="UP000504756"/>
    </source>
</evidence>
<sequence length="426" mass="46957">MKHSLEIRKNFRFGKVAFGKFSYGSHLIIDTISLKKNRNRGNNMLQLPEERLKELGAAITVKETLGQPELWRKVFGEYAERKAEIDAFLAKLIEKHGFIRVIFTGAGSSQYVGDTVLKSLIELGDTEHFRFESIGTTDIVAAPQATLEQDTPTLLVSFARSGNSPESVAAVNIVEELIQDSYQLVITCAKEGKLAQQTLTMENALTCILPDESNDKGFAMTGSCSSMTLLSTLIFSTEELSDKEKQVSIAADLAADIFQRETEIVSFLNDDTDRMVYVGSSTLSGFVREAQLKVLELTAGKIATMFDSSMGFRHGPKSFINENTVVFVFAANNAYTRQYDWDLYKEVAGDAIAQQTVVIGQNLTEGFTYKEAPELKEAYLVFPAFAFAHVIALNASILVKNTPDTPSASGTVNRVVKGVIIHPLEK</sequence>
<evidence type="ECO:0000259" key="1">
    <source>
        <dbReference type="PROSITE" id="PS51464"/>
    </source>
</evidence>
<dbReference type="InterPro" id="IPR001347">
    <property type="entry name" value="SIS_dom"/>
</dbReference>
<dbReference type="GO" id="GO:0097367">
    <property type="term" value="F:carbohydrate derivative binding"/>
    <property type="evidence" value="ECO:0007669"/>
    <property type="project" value="InterPro"/>
</dbReference>
<dbReference type="GO" id="GO:0005886">
    <property type="term" value="C:plasma membrane"/>
    <property type="evidence" value="ECO:0007669"/>
    <property type="project" value="TreeGrafter"/>
</dbReference>
<reference evidence="2 3" key="1">
    <citation type="submission" date="2020-06" db="EMBL/GenBank/DDBJ databases">
        <title>Draft genome sequence of Lactic acid bacteria from Okinawan-style tofu.</title>
        <authorList>
            <person name="Takara I."/>
            <person name="Ikematsu S."/>
        </authorList>
    </citation>
    <scope>NUCLEOTIDE SEQUENCE [LARGE SCALE GENOMIC DNA]</scope>
    <source>
        <strain evidence="3">lg38</strain>
    </source>
</reference>
<dbReference type="Pfam" id="PF01380">
    <property type="entry name" value="SIS"/>
    <property type="match status" value="1"/>
</dbReference>
<dbReference type="PROSITE" id="PS51464">
    <property type="entry name" value="SIS"/>
    <property type="match status" value="1"/>
</dbReference>
<feature type="domain" description="SIS" evidence="1">
    <location>
        <begin position="89"/>
        <end position="245"/>
    </location>
</feature>
<comment type="caution">
    <text evidence="2">The sequence shown here is derived from an EMBL/GenBank/DDBJ whole genome shotgun (WGS) entry which is preliminary data.</text>
</comment>
<dbReference type="InterPro" id="IPR046348">
    <property type="entry name" value="SIS_dom_sf"/>
</dbReference>
<dbReference type="GO" id="GO:0009401">
    <property type="term" value="P:phosphoenolpyruvate-dependent sugar phosphotransferase system"/>
    <property type="evidence" value="ECO:0007669"/>
    <property type="project" value="TreeGrafter"/>
</dbReference>
<name>A0A6L2ZVL6_9LACT</name>